<reference evidence="1" key="1">
    <citation type="submission" date="2013-11" db="EMBL/GenBank/DDBJ databases">
        <title>The Genome Sequence of Phytophthora parasitica IAC_01/95.</title>
        <authorList>
            <consortium name="The Broad Institute Genomics Platform"/>
            <person name="Russ C."/>
            <person name="Tyler B."/>
            <person name="Panabieres F."/>
            <person name="Shan W."/>
            <person name="Tripathy S."/>
            <person name="Grunwald N."/>
            <person name="Machado M."/>
            <person name="Johnson C.S."/>
            <person name="Arredondo F."/>
            <person name="Hong C."/>
            <person name="Coffey M."/>
            <person name="Young S.K."/>
            <person name="Zeng Q."/>
            <person name="Gargeya S."/>
            <person name="Fitzgerald M."/>
            <person name="Abouelleil A."/>
            <person name="Alvarado L."/>
            <person name="Chapman S.B."/>
            <person name="Gainer-Dewar J."/>
            <person name="Goldberg J."/>
            <person name="Griggs A."/>
            <person name="Gujja S."/>
            <person name="Hansen M."/>
            <person name="Howarth C."/>
            <person name="Imamovic A."/>
            <person name="Ireland A."/>
            <person name="Larimer J."/>
            <person name="McCowan C."/>
            <person name="Murphy C."/>
            <person name="Pearson M."/>
            <person name="Poon T.W."/>
            <person name="Priest M."/>
            <person name="Roberts A."/>
            <person name="Saif S."/>
            <person name="Shea T."/>
            <person name="Sykes S."/>
            <person name="Wortman J."/>
            <person name="Nusbaum C."/>
            <person name="Birren B."/>
        </authorList>
    </citation>
    <scope>NUCLEOTIDE SEQUENCE [LARGE SCALE GENOMIC DNA]</scope>
    <source>
        <strain evidence="1">IAC_01/95</strain>
    </source>
</reference>
<proteinExistence type="predicted"/>
<feature type="non-terminal residue" evidence="1">
    <location>
        <position position="36"/>
    </location>
</feature>
<gene>
    <name evidence="1" type="ORF">L914_04355</name>
</gene>
<dbReference type="AlphaFoldDB" id="W2NVC9"/>
<organism evidence="1">
    <name type="scientific">Phytophthora nicotianae</name>
    <name type="common">Potato buckeye rot agent</name>
    <name type="synonym">Phytophthora parasitica</name>
    <dbReference type="NCBI Taxonomy" id="4792"/>
    <lineage>
        <taxon>Eukaryota</taxon>
        <taxon>Sar</taxon>
        <taxon>Stramenopiles</taxon>
        <taxon>Oomycota</taxon>
        <taxon>Peronosporomycetes</taxon>
        <taxon>Peronosporales</taxon>
        <taxon>Peronosporaceae</taxon>
        <taxon>Phytophthora</taxon>
    </lineage>
</organism>
<evidence type="ECO:0000313" key="1">
    <source>
        <dbReference type="EMBL" id="ETM51913.1"/>
    </source>
</evidence>
<name>W2NVC9_PHYNI</name>
<dbReference type="Proteomes" id="UP000054532">
    <property type="component" value="Unassembled WGS sequence"/>
</dbReference>
<sequence length="36" mass="4225">MEEGPEKRHSGPKVKWEARHSKLPCDTAFIEYPQLE</sequence>
<protein>
    <submittedName>
        <fullName evidence="1">Uncharacterized protein</fullName>
    </submittedName>
</protein>
<dbReference type="EMBL" id="KI691739">
    <property type="protein sequence ID" value="ETM51913.1"/>
    <property type="molecule type" value="Genomic_DNA"/>
</dbReference>
<accession>W2NVC9</accession>